<dbReference type="InterPro" id="IPR013783">
    <property type="entry name" value="Ig-like_fold"/>
</dbReference>
<dbReference type="Pfam" id="PF19077">
    <property type="entry name" value="Big_13"/>
    <property type="match status" value="1"/>
</dbReference>
<evidence type="ECO:0000313" key="3">
    <source>
        <dbReference type="Proteomes" id="UP000028547"/>
    </source>
</evidence>
<dbReference type="AlphaFoldDB" id="A0A084SR04"/>
<evidence type="ECO:0000313" key="2">
    <source>
        <dbReference type="EMBL" id="KFA90889.1"/>
    </source>
</evidence>
<dbReference type="NCBIfam" id="NF033510">
    <property type="entry name" value="Ca_tandemer"/>
    <property type="match status" value="1"/>
</dbReference>
<dbReference type="EMBL" id="JPMI01000168">
    <property type="protein sequence ID" value="KFA90889.1"/>
    <property type="molecule type" value="Genomic_DNA"/>
</dbReference>
<comment type="caution">
    <text evidence="2">The sequence shown here is derived from an EMBL/GenBank/DDBJ whole genome shotgun (WGS) entry which is preliminary data.</text>
</comment>
<dbReference type="InterPro" id="IPR024038">
    <property type="entry name" value="MYXO-CTERM"/>
</dbReference>
<reference evidence="2 3" key="1">
    <citation type="submission" date="2014-07" db="EMBL/GenBank/DDBJ databases">
        <title>Draft Genome Sequence of Gephyronic Acid Producer, Cystobacter violaceus Strain Cb vi76.</title>
        <authorList>
            <person name="Stevens D.C."/>
            <person name="Young J."/>
            <person name="Carmichael R."/>
            <person name="Tan J."/>
            <person name="Taylor R.E."/>
        </authorList>
    </citation>
    <scope>NUCLEOTIDE SEQUENCE [LARGE SCALE GENOMIC DNA]</scope>
    <source>
        <strain evidence="2 3">Cb vi76</strain>
    </source>
</reference>
<dbReference type="NCBIfam" id="TIGR03901">
    <property type="entry name" value="MYXO-CTERM"/>
    <property type="match status" value="1"/>
</dbReference>
<gene>
    <name evidence="2" type="ORF">Q664_25320</name>
</gene>
<sequence>RLDAALTFTPCSDPETFTALGDGEHRLEVSAVDAAGNMDPTPAVYTWTVDSAAPDTTIVSGPPARTNATSATFDFSSEAGAAFECSLDGAAFTACADPETFTGLDERTHTLQVRARDASGNVDPTPATYTWTVDLTPPAVPVVVSPAPNSVVDTLTPVISGTAEPGSTVTVIIDGTEVGTATTDASGNWSYTPTTPLTPGEHEVQVRATDEAGNFSPTSSTPSPFTIVDDTVAPETNITSGPFGTTPERTATFEFSSNEPGVTYECSLDGAAYTPCTSPVTFTDLADGEHTLQVRARDAAGNVDATPATWTWTVAEGGDVAFLGDGIGCSATGGDASWLLMGLGTFLTLSRRRRRS</sequence>
<dbReference type="InterPro" id="IPR044016">
    <property type="entry name" value="Big_13"/>
</dbReference>
<protein>
    <recommendedName>
        <fullName evidence="1">Bacterial Ig-like domain-containing protein</fullName>
    </recommendedName>
</protein>
<name>A0A084SR04_9BACT</name>
<accession>A0A084SR04</accession>
<feature type="domain" description="Bacterial Ig-like" evidence="1">
    <location>
        <begin position="150"/>
        <end position="220"/>
    </location>
</feature>
<dbReference type="Proteomes" id="UP000028547">
    <property type="component" value="Unassembled WGS sequence"/>
</dbReference>
<proteinExistence type="predicted"/>
<organism evidence="2 3">
    <name type="scientific">Archangium violaceum Cb vi76</name>
    <dbReference type="NCBI Taxonomy" id="1406225"/>
    <lineage>
        <taxon>Bacteria</taxon>
        <taxon>Pseudomonadati</taxon>
        <taxon>Myxococcota</taxon>
        <taxon>Myxococcia</taxon>
        <taxon>Myxococcales</taxon>
        <taxon>Cystobacterineae</taxon>
        <taxon>Archangiaceae</taxon>
        <taxon>Archangium</taxon>
    </lineage>
</organism>
<dbReference type="Gene3D" id="2.60.40.10">
    <property type="entry name" value="Immunoglobulins"/>
    <property type="match status" value="4"/>
</dbReference>
<feature type="non-terminal residue" evidence="2">
    <location>
        <position position="1"/>
    </location>
</feature>
<dbReference type="RefSeq" id="WP_043400557.1">
    <property type="nucleotide sequence ID" value="NZ_JPMI01000168.1"/>
</dbReference>
<dbReference type="InterPro" id="IPR014756">
    <property type="entry name" value="Ig_E-set"/>
</dbReference>
<dbReference type="SUPFAM" id="SSF81296">
    <property type="entry name" value="E set domains"/>
    <property type="match status" value="1"/>
</dbReference>
<dbReference type="PANTHER" id="PTHR34677:SF3">
    <property type="entry name" value="BACTERIAL IG-LIKE DOMAIN-CONTAINING PROTEIN"/>
    <property type="match status" value="1"/>
</dbReference>
<evidence type="ECO:0000259" key="1">
    <source>
        <dbReference type="Pfam" id="PF19077"/>
    </source>
</evidence>
<dbReference type="PANTHER" id="PTHR34677">
    <property type="match status" value="1"/>
</dbReference>